<sequence>AGSVRMHLDLRFSPPHSSGARLVGRLRSASGVDGQAPKVYGVLVHMDSCTAAWPKTTSMQRKRDRAQTRASAEAKRASRG</sequence>
<reference evidence="2" key="1">
    <citation type="submission" date="2021-02" db="EMBL/GenBank/DDBJ databases">
        <authorList>
            <person name="Dougan E. K."/>
            <person name="Rhodes N."/>
            <person name="Thang M."/>
            <person name="Chan C."/>
        </authorList>
    </citation>
    <scope>NUCLEOTIDE SEQUENCE</scope>
</reference>
<protein>
    <submittedName>
        <fullName evidence="2">Uncharacterized protein</fullName>
    </submittedName>
</protein>
<gene>
    <name evidence="2" type="ORF">PGLA2088_LOCUS20021</name>
</gene>
<comment type="caution">
    <text evidence="2">The sequence shown here is derived from an EMBL/GenBank/DDBJ whole genome shotgun (WGS) entry which is preliminary data.</text>
</comment>
<dbReference type="EMBL" id="CAJNNW010025295">
    <property type="protein sequence ID" value="CAE8676766.1"/>
    <property type="molecule type" value="Genomic_DNA"/>
</dbReference>
<feature type="non-terminal residue" evidence="2">
    <location>
        <position position="1"/>
    </location>
</feature>
<name>A0A813J9G5_POLGL</name>
<feature type="region of interest" description="Disordered" evidence="1">
    <location>
        <begin position="55"/>
        <end position="80"/>
    </location>
</feature>
<evidence type="ECO:0000313" key="3">
    <source>
        <dbReference type="Proteomes" id="UP000626109"/>
    </source>
</evidence>
<evidence type="ECO:0000313" key="2">
    <source>
        <dbReference type="EMBL" id="CAE8676766.1"/>
    </source>
</evidence>
<organism evidence="2 3">
    <name type="scientific">Polarella glacialis</name>
    <name type="common">Dinoflagellate</name>
    <dbReference type="NCBI Taxonomy" id="89957"/>
    <lineage>
        <taxon>Eukaryota</taxon>
        <taxon>Sar</taxon>
        <taxon>Alveolata</taxon>
        <taxon>Dinophyceae</taxon>
        <taxon>Suessiales</taxon>
        <taxon>Suessiaceae</taxon>
        <taxon>Polarella</taxon>
    </lineage>
</organism>
<dbReference type="AlphaFoldDB" id="A0A813J9G5"/>
<proteinExistence type="predicted"/>
<accession>A0A813J9G5</accession>
<evidence type="ECO:0000256" key="1">
    <source>
        <dbReference type="SAM" id="MobiDB-lite"/>
    </source>
</evidence>
<dbReference type="Proteomes" id="UP000626109">
    <property type="component" value="Unassembled WGS sequence"/>
</dbReference>